<sequence>MSAHGKLLKKKRLSSSGGGRPSSTGFRGVDFHKHSGYFRARIVVNRLRYELGRFETAEEANAAVLKAKQWLSENPHESFATEYEV</sequence>
<dbReference type="OrthoDB" id="38275at10239"/>
<dbReference type="Gene3D" id="3.30.730.10">
    <property type="entry name" value="AP2/ERF domain"/>
    <property type="match status" value="1"/>
</dbReference>
<dbReference type="GO" id="GO:0003700">
    <property type="term" value="F:DNA-binding transcription factor activity"/>
    <property type="evidence" value="ECO:0007669"/>
    <property type="project" value="InterPro"/>
</dbReference>
<dbReference type="GeneID" id="16045571"/>
<evidence type="ECO:0000313" key="3">
    <source>
        <dbReference type="Proteomes" id="UP000201358"/>
    </source>
</evidence>
<dbReference type="EMBL" id="JF974312">
    <property type="protein sequence ID" value="AGN34294.1"/>
    <property type="molecule type" value="Genomic_DNA"/>
</dbReference>
<protein>
    <recommendedName>
        <fullName evidence="4">AP2/ERF domain-containing protein</fullName>
    </recommendedName>
</protein>
<dbReference type="KEGG" id="vg:16045571"/>
<feature type="compositionally biased region" description="Basic residues" evidence="1">
    <location>
        <begin position="1"/>
        <end position="13"/>
    </location>
</feature>
<evidence type="ECO:0000313" key="2">
    <source>
        <dbReference type="EMBL" id="AGN34294.1"/>
    </source>
</evidence>
<dbReference type="RefSeq" id="YP_008126216.1">
    <property type="nucleotide sequence ID" value="NC_021534.1"/>
</dbReference>
<evidence type="ECO:0008006" key="4">
    <source>
        <dbReference type="Google" id="ProtNLM"/>
    </source>
</evidence>
<gene>
    <name evidence="2" type="ORF">VPRG_00052</name>
</gene>
<dbReference type="InterPro" id="IPR036955">
    <property type="entry name" value="AP2/ERF_dom_sf"/>
</dbReference>
<organism evidence="2 3">
    <name type="scientific">Vibrio phage pYD38-A</name>
    <dbReference type="NCBI Taxonomy" id="754051"/>
    <lineage>
        <taxon>Viruses</taxon>
        <taxon>Duplodnaviria</taxon>
        <taxon>Heunggongvirae</taxon>
        <taxon>Uroviricota</taxon>
        <taxon>Caudoviricetes</taxon>
        <taxon>Roufvirus</taxon>
        <taxon>Roufvirus pIS4A</taxon>
    </lineage>
</organism>
<dbReference type="Proteomes" id="UP000201358">
    <property type="component" value="Segment"/>
</dbReference>
<feature type="region of interest" description="Disordered" evidence="1">
    <location>
        <begin position="1"/>
        <end position="30"/>
    </location>
</feature>
<reference evidence="2 3" key="1">
    <citation type="submission" date="2010-12" db="EMBL/GenBank/DDBJ databases">
        <title>The Genome Sequence of Vibrio phage pYD38-A.</title>
        <authorList>
            <consortium name="The Broad Institute Genome Sequencing Platform"/>
            <person name="Henn M.R."/>
            <person name="Wolf A."/>
            <person name="Jost G."/>
            <person name="Levin J."/>
            <person name="Malboeuf C."/>
            <person name="Casali M."/>
            <person name="Russ C."/>
            <person name="Lennon N."/>
            <person name="Chapman S.B."/>
            <person name="Erlich R."/>
            <person name="Young S.K."/>
            <person name="Yandava C."/>
            <person name="Zeng Q."/>
            <person name="Alvarado L."/>
            <person name="Anderson S."/>
            <person name="Berlin A."/>
            <person name="Chen Z."/>
            <person name="Freedman E."/>
            <person name="Gellesch M."/>
            <person name="Goldberg J."/>
            <person name="Green L."/>
            <person name="Griggs A."/>
            <person name="Gujja S."/>
            <person name="Heilman E.R."/>
            <person name="Heiman D."/>
            <person name="Hollinger A."/>
            <person name="Howarth C."/>
            <person name="Larson L."/>
            <person name="Mehta T."/>
            <person name="Pearson M."/>
            <person name="Roberts A."/>
            <person name="Ryan E."/>
            <person name="Saif S."/>
            <person name="Shea T."/>
            <person name="Shenoy N."/>
            <person name="Sisk P."/>
            <person name="Stolte C."/>
            <person name="Sykes S."/>
            <person name="White J."/>
            <person name="Haas B."/>
            <person name="Nusbaum C."/>
            <person name="Birren B."/>
        </authorList>
    </citation>
    <scope>NUCLEOTIDE SEQUENCE [LARGE SCALE GENOMIC DNA]</scope>
    <source>
        <strain evidence="3">pYD38</strain>
    </source>
</reference>
<evidence type="ECO:0000256" key="1">
    <source>
        <dbReference type="SAM" id="MobiDB-lite"/>
    </source>
</evidence>
<accession>R9TRZ8</accession>
<dbReference type="InterPro" id="IPR016177">
    <property type="entry name" value="DNA-bd_dom_sf"/>
</dbReference>
<dbReference type="SUPFAM" id="SSF54171">
    <property type="entry name" value="DNA-binding domain"/>
    <property type="match status" value="1"/>
</dbReference>
<proteinExistence type="predicted"/>
<dbReference type="GO" id="GO:0003677">
    <property type="term" value="F:DNA binding"/>
    <property type="evidence" value="ECO:0007669"/>
    <property type="project" value="InterPro"/>
</dbReference>
<name>R9TRZ8_9CAUD</name>